<keyword evidence="3" id="KW-1185">Reference proteome</keyword>
<proteinExistence type="predicted"/>
<gene>
    <name evidence="2" type="ORF">SAMN04487901_1074</name>
</gene>
<evidence type="ECO:0000256" key="1">
    <source>
        <dbReference type="SAM" id="SignalP"/>
    </source>
</evidence>
<dbReference type="Proteomes" id="UP000198779">
    <property type="component" value="Unassembled WGS sequence"/>
</dbReference>
<dbReference type="RefSeq" id="WP_091816864.1">
    <property type="nucleotide sequence ID" value="NZ_FNCQ01000007.1"/>
</dbReference>
<keyword evidence="1" id="KW-0732">Signal</keyword>
<evidence type="ECO:0000313" key="3">
    <source>
        <dbReference type="Proteomes" id="UP000198779"/>
    </source>
</evidence>
<feature type="signal peptide" evidence="1">
    <location>
        <begin position="1"/>
        <end position="23"/>
    </location>
</feature>
<sequence length="93" mass="9672">MKKIFSLLAVGAVFVCSSCTSVAPVVATSNPVGSKCGVATETKILGVYPLEGDHGINKAAKAGGIKRISHVDVETNSILGFLYVKKTTKVYGE</sequence>
<dbReference type="EMBL" id="FNCQ01000007">
    <property type="protein sequence ID" value="SDG65362.1"/>
    <property type="molecule type" value="Genomic_DNA"/>
</dbReference>
<accession>A0A1G7W031</accession>
<reference evidence="3" key="1">
    <citation type="submission" date="2016-10" db="EMBL/GenBank/DDBJ databases">
        <authorList>
            <person name="Varghese N."/>
            <person name="Submissions S."/>
        </authorList>
    </citation>
    <scope>NUCLEOTIDE SEQUENCE [LARGE SCALE GENOMIC DNA]</scope>
    <source>
        <strain evidence="3">BP1-148</strain>
    </source>
</reference>
<dbReference type="Pfam" id="PF13146">
    <property type="entry name" value="TRL"/>
    <property type="match status" value="1"/>
</dbReference>
<name>A0A1G7W031_9BACT</name>
<dbReference type="InterPro" id="IPR025113">
    <property type="entry name" value="TRL-like"/>
</dbReference>
<organism evidence="2 3">
    <name type="scientific">Prevotella communis</name>
    <dbReference type="NCBI Taxonomy" id="2913614"/>
    <lineage>
        <taxon>Bacteria</taxon>
        <taxon>Pseudomonadati</taxon>
        <taxon>Bacteroidota</taxon>
        <taxon>Bacteroidia</taxon>
        <taxon>Bacteroidales</taxon>
        <taxon>Prevotellaceae</taxon>
        <taxon>Prevotella</taxon>
    </lineage>
</organism>
<dbReference type="AlphaFoldDB" id="A0A1G7W031"/>
<evidence type="ECO:0000313" key="2">
    <source>
        <dbReference type="EMBL" id="SDG65362.1"/>
    </source>
</evidence>
<dbReference type="STRING" id="645274.SAMN04487901_1074"/>
<protein>
    <submittedName>
        <fullName evidence="2">TRL-like protein family protein</fullName>
    </submittedName>
</protein>
<feature type="chain" id="PRO_5011643721" evidence="1">
    <location>
        <begin position="24"/>
        <end position="93"/>
    </location>
</feature>